<sequence length="162" mass="18540">MSDLAKLVEAISSARTSVFRLEARQHYADDPQWQSYERGEAWQRNADLRAWTEIVSSARARGVTMQRVHVLTEPWTPYVRFEVEQHYPHNLAAGEDVRLVRAGRPWSVPDFWLIDDHRGWLMHYEDDGTLGVIVQATDRALSALRSWRDEALAASTPVATPA</sequence>
<proteinExistence type="predicted"/>
<gene>
    <name evidence="2" type="ORF">WCD58_05285</name>
</gene>
<dbReference type="InterPro" id="IPR049244">
    <property type="entry name" value="DUF6879"/>
</dbReference>
<comment type="caution">
    <text evidence="2">The sequence shown here is derived from an EMBL/GenBank/DDBJ whole genome shotgun (WGS) entry which is preliminary data.</text>
</comment>
<dbReference type="RefSeq" id="WP_337700205.1">
    <property type="nucleotide sequence ID" value="NZ_JBBEGM010000001.1"/>
</dbReference>
<evidence type="ECO:0000259" key="1">
    <source>
        <dbReference type="Pfam" id="PF21806"/>
    </source>
</evidence>
<evidence type="ECO:0000313" key="3">
    <source>
        <dbReference type="Proteomes" id="UP001369736"/>
    </source>
</evidence>
<name>A0ABU8M0H6_9PSEU</name>
<evidence type="ECO:0000313" key="2">
    <source>
        <dbReference type="EMBL" id="MEJ2860556.1"/>
    </source>
</evidence>
<dbReference type="EMBL" id="JBBEGM010000001">
    <property type="protein sequence ID" value="MEJ2860556.1"/>
    <property type="molecule type" value="Genomic_DNA"/>
</dbReference>
<dbReference type="Proteomes" id="UP001369736">
    <property type="component" value="Unassembled WGS sequence"/>
</dbReference>
<keyword evidence="3" id="KW-1185">Reference proteome</keyword>
<protein>
    <submittedName>
        <fullName evidence="2">DUF6879 family protein</fullName>
    </submittedName>
</protein>
<dbReference type="Pfam" id="PF21806">
    <property type="entry name" value="DUF6879"/>
    <property type="match status" value="1"/>
</dbReference>
<feature type="domain" description="DUF6879" evidence="1">
    <location>
        <begin position="8"/>
        <end position="159"/>
    </location>
</feature>
<organism evidence="2 3">
    <name type="scientific">Actinomycetospora flava</name>
    <dbReference type="NCBI Taxonomy" id="3129232"/>
    <lineage>
        <taxon>Bacteria</taxon>
        <taxon>Bacillati</taxon>
        <taxon>Actinomycetota</taxon>
        <taxon>Actinomycetes</taxon>
        <taxon>Pseudonocardiales</taxon>
        <taxon>Pseudonocardiaceae</taxon>
        <taxon>Actinomycetospora</taxon>
    </lineage>
</organism>
<reference evidence="2 3" key="1">
    <citation type="submission" date="2024-03" db="EMBL/GenBank/DDBJ databases">
        <title>Actinomycetospora sp. OC33-EN07, a novel actinomycete isolated from wild orchid (Aerides multiflora).</title>
        <authorList>
            <person name="Suriyachadkun C."/>
        </authorList>
    </citation>
    <scope>NUCLEOTIDE SEQUENCE [LARGE SCALE GENOMIC DNA]</scope>
    <source>
        <strain evidence="2 3">OC33-EN07</strain>
    </source>
</reference>
<accession>A0ABU8M0H6</accession>